<organism evidence="1 2">
    <name type="scientific">Rhizobium pisi</name>
    <dbReference type="NCBI Taxonomy" id="574561"/>
    <lineage>
        <taxon>Bacteria</taxon>
        <taxon>Pseudomonadati</taxon>
        <taxon>Pseudomonadota</taxon>
        <taxon>Alphaproteobacteria</taxon>
        <taxon>Hyphomicrobiales</taxon>
        <taxon>Rhizobiaceae</taxon>
        <taxon>Rhizobium/Agrobacterium group</taxon>
        <taxon>Rhizobium</taxon>
    </lineage>
</organism>
<accession>A0A7W5G3T1</accession>
<evidence type="ECO:0000313" key="2">
    <source>
        <dbReference type="Proteomes" id="UP000518315"/>
    </source>
</evidence>
<keyword evidence="2" id="KW-1185">Reference proteome</keyword>
<protein>
    <submittedName>
        <fullName evidence="1">Uncharacterized protein</fullName>
    </submittedName>
</protein>
<dbReference type="Proteomes" id="UP000518315">
    <property type="component" value="Unassembled WGS sequence"/>
</dbReference>
<reference evidence="1 2" key="1">
    <citation type="submission" date="2020-08" db="EMBL/GenBank/DDBJ databases">
        <title>Genomic Encyclopedia of Type Strains, Phase III (KMG-III): the genomes of soil and plant-associated and newly described type strains.</title>
        <authorList>
            <person name="Whitman W."/>
        </authorList>
    </citation>
    <scope>NUCLEOTIDE SEQUENCE [LARGE SCALE GENOMIC DNA]</scope>
    <source>
        <strain evidence="1 2">CECT 4113</strain>
    </source>
</reference>
<comment type="caution">
    <text evidence="1">The sequence shown here is derived from an EMBL/GenBank/DDBJ whole genome shotgun (WGS) entry which is preliminary data.</text>
</comment>
<name>A0A7W5G3T1_9HYPH</name>
<gene>
    <name evidence="1" type="ORF">FHS26_006430</name>
</gene>
<dbReference type="AlphaFoldDB" id="A0A7W5G3T1"/>
<dbReference type="EMBL" id="JACHXH010000035">
    <property type="protein sequence ID" value="MBB3138651.1"/>
    <property type="molecule type" value="Genomic_DNA"/>
</dbReference>
<proteinExistence type="predicted"/>
<sequence length="35" mass="3864">MDIARGCPHPISVLPGVDYDHPGIVEILNITRDYS</sequence>
<evidence type="ECO:0000313" key="1">
    <source>
        <dbReference type="EMBL" id="MBB3138651.1"/>
    </source>
</evidence>